<keyword evidence="3" id="KW-1185">Reference proteome</keyword>
<accession>A0A4C1YRH2</accession>
<evidence type="ECO:0000313" key="3">
    <source>
        <dbReference type="Proteomes" id="UP000299102"/>
    </source>
</evidence>
<comment type="caution">
    <text evidence="2">The sequence shown here is derived from an EMBL/GenBank/DDBJ whole genome shotgun (WGS) entry which is preliminary data.</text>
</comment>
<sequence length="166" mass="18691">MITSGANTYRVFSEARSVMSDPYWCFRDFLCRNGFIKDSPIEQVTRPQSPPRGIWSFSVKLSQNSSSPDNSIADQAISFCLVGWSTLDTVNFIRLFDRSVGPMEAKCENRRPRAGAVYMVGSRIGVPHLALLREVSSRRRFSRSSRFSGPDGATTHHFVIHSQSRP</sequence>
<feature type="region of interest" description="Disordered" evidence="1">
    <location>
        <begin position="143"/>
        <end position="166"/>
    </location>
</feature>
<evidence type="ECO:0000313" key="2">
    <source>
        <dbReference type="EMBL" id="GBP77573.1"/>
    </source>
</evidence>
<protein>
    <submittedName>
        <fullName evidence="2">Uncharacterized protein</fullName>
    </submittedName>
</protein>
<gene>
    <name evidence="2" type="ORF">EVAR_57251_1</name>
</gene>
<dbReference type="Proteomes" id="UP000299102">
    <property type="component" value="Unassembled WGS sequence"/>
</dbReference>
<organism evidence="2 3">
    <name type="scientific">Eumeta variegata</name>
    <name type="common">Bagworm moth</name>
    <name type="synonym">Eumeta japonica</name>
    <dbReference type="NCBI Taxonomy" id="151549"/>
    <lineage>
        <taxon>Eukaryota</taxon>
        <taxon>Metazoa</taxon>
        <taxon>Ecdysozoa</taxon>
        <taxon>Arthropoda</taxon>
        <taxon>Hexapoda</taxon>
        <taxon>Insecta</taxon>
        <taxon>Pterygota</taxon>
        <taxon>Neoptera</taxon>
        <taxon>Endopterygota</taxon>
        <taxon>Lepidoptera</taxon>
        <taxon>Glossata</taxon>
        <taxon>Ditrysia</taxon>
        <taxon>Tineoidea</taxon>
        <taxon>Psychidae</taxon>
        <taxon>Oiketicinae</taxon>
        <taxon>Eumeta</taxon>
    </lineage>
</organism>
<reference evidence="2 3" key="1">
    <citation type="journal article" date="2019" name="Commun. Biol.">
        <title>The bagworm genome reveals a unique fibroin gene that provides high tensile strength.</title>
        <authorList>
            <person name="Kono N."/>
            <person name="Nakamura H."/>
            <person name="Ohtoshi R."/>
            <person name="Tomita M."/>
            <person name="Numata K."/>
            <person name="Arakawa K."/>
        </authorList>
    </citation>
    <scope>NUCLEOTIDE SEQUENCE [LARGE SCALE GENOMIC DNA]</scope>
</reference>
<dbReference type="AlphaFoldDB" id="A0A4C1YRH2"/>
<proteinExistence type="predicted"/>
<dbReference type="EMBL" id="BGZK01001336">
    <property type="protein sequence ID" value="GBP77573.1"/>
    <property type="molecule type" value="Genomic_DNA"/>
</dbReference>
<name>A0A4C1YRH2_EUMVA</name>
<evidence type="ECO:0000256" key="1">
    <source>
        <dbReference type="SAM" id="MobiDB-lite"/>
    </source>
</evidence>